<comment type="similarity">
    <text evidence="1 9">Belongs to the Arg-specific ADP-ribosyltransferase family.</text>
</comment>
<keyword evidence="3 9" id="KW-0808">Transferase</keyword>
<dbReference type="InterPro" id="IPR011990">
    <property type="entry name" value="TPR-like_helical_dom_sf"/>
</dbReference>
<dbReference type="EMBL" id="CAJOAZ010000012">
    <property type="protein sequence ID" value="CAF3487270.1"/>
    <property type="molecule type" value="Genomic_DNA"/>
</dbReference>
<keyword evidence="5" id="KW-0677">Repeat</keyword>
<keyword evidence="4" id="KW-0548">Nucleotidyltransferase</keyword>
<evidence type="ECO:0000256" key="9">
    <source>
        <dbReference type="RuleBase" id="RU361228"/>
    </source>
</evidence>
<reference evidence="10" key="1">
    <citation type="submission" date="2021-02" db="EMBL/GenBank/DDBJ databases">
        <authorList>
            <person name="Nowell W R."/>
        </authorList>
    </citation>
    <scope>NUCLEOTIDE SEQUENCE</scope>
</reference>
<dbReference type="GO" id="GO:0016779">
    <property type="term" value="F:nucleotidyltransferase activity"/>
    <property type="evidence" value="ECO:0007669"/>
    <property type="project" value="UniProtKB-KW"/>
</dbReference>
<feature type="repeat" description="TPR" evidence="8">
    <location>
        <begin position="743"/>
        <end position="776"/>
    </location>
</feature>
<feature type="repeat" description="TPR" evidence="8">
    <location>
        <begin position="412"/>
        <end position="445"/>
    </location>
</feature>
<feature type="repeat" description="TPR" evidence="8">
    <location>
        <begin position="785"/>
        <end position="818"/>
    </location>
</feature>
<accession>A0A818GBK2</accession>
<gene>
    <name evidence="10" type="ORF">OXD698_LOCUS504</name>
</gene>
<dbReference type="SUPFAM" id="SSF48452">
    <property type="entry name" value="TPR-like"/>
    <property type="match status" value="3"/>
</dbReference>
<name>A0A818GBK2_9BILA</name>
<sequence>MNNNNMITTSSDAIQSRRRMVRNYSLLCLDECLDEAKEEYQSILTQLRANTDNVNIFKQRDECIDFLTDGQEYIKCFLVVKDIVSQEIMPLINNIPQMHGIYIFSDTKILSQTLIEKWQKIKSVHANINDLCQELQLGIKRHSQDSIAVSFVPVNEIGSTDNLNQLEPTFMYTQLFKEILLDMKYNSENIKGFITYCRQSNSGSLVNINLFEKEYQAQSAISWYTRPSFIYSMLNDGLRFMESDTIISMGFLIHDLHLQIHKLHQEQINIYHGEPFVVYRGQGLSKQKFEKLQNTKGGLISFNNFLSTSMKQDVALEYAFSATDNADNVGVLFIMSIDPCIKSSPFASIENESHFKDEGEILFSMHTVFRVGTIKQMDNNNQLYQVELQLTPDDDQQLRLLTNRIREESIGATGWQRLGDLLLKIGQFNTAEELYNQLLKQTCDDHEKAGYHHKLGCVKDDQGDHENAIWYYQKALEIFQKSLPSNHPNLVTSYNGIGNQFAKLGQYSKALSYYEKAHEIKQNTLPSNHHDLVISYNNIGNVYNKMEQYSKALSSHEKAVEIFQKSLPSNHPDLAASYNNIGSVYSKTGEYSKAVIYYEKALEIFQNTLPSNHPNLAGSYNNIGSVYNEMGENSKALSYYETALEIRQKSLPSNHHDLATSYGSVGYVYANMGDYSKALSYYEKALEIEQKSLPSNHHDLATTYNNIGNVYNKMEQYSKALSSHDKAHEIFQKTLPSNHPDLASSYNNTGNVYSKMEQYSKALSYYEKALEIRQKSLHSNHHHLATSYDSVGYVYANMGDYSKALSYYEKAHEIFQKTLPSNHPDLASSYNNIGSVYNNMTDYSKALSYFERALDINQYALPPTHPHIKIMKENIEIVKKKL</sequence>
<feature type="repeat" description="TPR" evidence="8">
    <location>
        <begin position="659"/>
        <end position="692"/>
    </location>
</feature>
<evidence type="ECO:0000256" key="1">
    <source>
        <dbReference type="ARBA" id="ARBA00009558"/>
    </source>
</evidence>
<dbReference type="Gene3D" id="3.90.176.10">
    <property type="entry name" value="Toxin ADP-ribosyltransferase, Chain A, domain 1"/>
    <property type="match status" value="1"/>
</dbReference>
<dbReference type="PRINTS" id="PR00381">
    <property type="entry name" value="KINESINLIGHT"/>
</dbReference>
<feature type="repeat" description="TPR" evidence="8">
    <location>
        <begin position="491"/>
        <end position="524"/>
    </location>
</feature>
<evidence type="ECO:0000313" key="10">
    <source>
        <dbReference type="EMBL" id="CAF3487270.1"/>
    </source>
</evidence>
<feature type="repeat" description="TPR" evidence="8">
    <location>
        <begin position="533"/>
        <end position="566"/>
    </location>
</feature>
<evidence type="ECO:0000256" key="5">
    <source>
        <dbReference type="ARBA" id="ARBA00022737"/>
    </source>
</evidence>
<dbReference type="Pfam" id="PF13424">
    <property type="entry name" value="TPR_12"/>
    <property type="match status" value="5"/>
</dbReference>
<dbReference type="GO" id="GO:0106274">
    <property type="term" value="F:NAD+-protein-arginine ADP-ribosyltransferase activity"/>
    <property type="evidence" value="ECO:0007669"/>
    <property type="project" value="UniProtKB-EC"/>
</dbReference>
<feature type="repeat" description="TPR" evidence="8">
    <location>
        <begin position="449"/>
        <end position="482"/>
    </location>
</feature>
<dbReference type="PROSITE" id="PS50293">
    <property type="entry name" value="TPR_REGION"/>
    <property type="match status" value="6"/>
</dbReference>
<dbReference type="Pfam" id="PF01129">
    <property type="entry name" value="ART"/>
    <property type="match status" value="1"/>
</dbReference>
<feature type="repeat" description="TPR" evidence="8">
    <location>
        <begin position="575"/>
        <end position="608"/>
    </location>
</feature>
<evidence type="ECO:0000256" key="6">
    <source>
        <dbReference type="ARBA" id="ARBA00022803"/>
    </source>
</evidence>
<protein>
    <recommendedName>
        <fullName evidence="9">NAD(P)(+)--arginine ADP-ribosyltransferase</fullName>
        <ecNumber evidence="9">2.4.2.31</ecNumber>
    </recommendedName>
    <alternativeName>
        <fullName evidence="9">Mono(ADP-ribosyl)transferase</fullName>
    </alternativeName>
</protein>
<dbReference type="PANTHER" id="PTHR45641:SF19">
    <property type="entry name" value="NEPHROCYSTIN-3"/>
    <property type="match status" value="1"/>
</dbReference>
<keyword evidence="9" id="KW-0521">NADP</keyword>
<feature type="repeat" description="TPR" evidence="8">
    <location>
        <begin position="701"/>
        <end position="734"/>
    </location>
</feature>
<evidence type="ECO:0000256" key="4">
    <source>
        <dbReference type="ARBA" id="ARBA00022695"/>
    </source>
</evidence>
<evidence type="ECO:0000256" key="7">
    <source>
        <dbReference type="ARBA" id="ARBA00047597"/>
    </source>
</evidence>
<dbReference type="EC" id="2.4.2.31" evidence="9"/>
<evidence type="ECO:0000313" key="11">
    <source>
        <dbReference type="Proteomes" id="UP000663844"/>
    </source>
</evidence>
<dbReference type="PANTHER" id="PTHR45641">
    <property type="entry name" value="TETRATRICOPEPTIDE REPEAT PROTEIN (AFU_ORTHOLOGUE AFUA_6G03870)"/>
    <property type="match status" value="1"/>
</dbReference>
<dbReference type="SUPFAM" id="SSF56399">
    <property type="entry name" value="ADP-ribosylation"/>
    <property type="match status" value="1"/>
</dbReference>
<comment type="catalytic activity">
    <reaction evidence="7 9">
        <text>L-arginyl-[protein] + NAD(+) = N(omega)-(ADP-D-ribosyl)-L-arginyl-[protein] + nicotinamide + H(+)</text>
        <dbReference type="Rhea" id="RHEA:19149"/>
        <dbReference type="Rhea" id="RHEA-COMP:10532"/>
        <dbReference type="Rhea" id="RHEA-COMP:15087"/>
        <dbReference type="ChEBI" id="CHEBI:15378"/>
        <dbReference type="ChEBI" id="CHEBI:17154"/>
        <dbReference type="ChEBI" id="CHEBI:29965"/>
        <dbReference type="ChEBI" id="CHEBI:57540"/>
        <dbReference type="ChEBI" id="CHEBI:142554"/>
        <dbReference type="EC" id="2.4.2.31"/>
    </reaction>
</comment>
<dbReference type="InterPro" id="IPR019734">
    <property type="entry name" value="TPR_rpt"/>
</dbReference>
<dbReference type="PROSITE" id="PS50005">
    <property type="entry name" value="TPR"/>
    <property type="match status" value="11"/>
</dbReference>
<dbReference type="Gene3D" id="1.25.40.10">
    <property type="entry name" value="Tetratricopeptide repeat domain"/>
    <property type="match status" value="3"/>
</dbReference>
<dbReference type="InterPro" id="IPR000768">
    <property type="entry name" value="ART"/>
</dbReference>
<dbReference type="Proteomes" id="UP000663844">
    <property type="component" value="Unassembled WGS sequence"/>
</dbReference>
<evidence type="ECO:0000256" key="2">
    <source>
        <dbReference type="ARBA" id="ARBA00022676"/>
    </source>
</evidence>
<keyword evidence="9" id="KW-0520">NAD</keyword>
<dbReference type="SMART" id="SM00028">
    <property type="entry name" value="TPR"/>
    <property type="match status" value="11"/>
</dbReference>
<evidence type="ECO:0000256" key="3">
    <source>
        <dbReference type="ARBA" id="ARBA00022679"/>
    </source>
</evidence>
<organism evidence="10 11">
    <name type="scientific">Adineta steineri</name>
    <dbReference type="NCBI Taxonomy" id="433720"/>
    <lineage>
        <taxon>Eukaryota</taxon>
        <taxon>Metazoa</taxon>
        <taxon>Spiralia</taxon>
        <taxon>Gnathifera</taxon>
        <taxon>Rotifera</taxon>
        <taxon>Eurotatoria</taxon>
        <taxon>Bdelloidea</taxon>
        <taxon>Adinetida</taxon>
        <taxon>Adinetidae</taxon>
        <taxon>Adineta</taxon>
    </lineage>
</organism>
<proteinExistence type="inferred from homology"/>
<feature type="repeat" description="TPR" evidence="8">
    <location>
        <begin position="827"/>
        <end position="860"/>
    </location>
</feature>
<dbReference type="AlphaFoldDB" id="A0A818GBK2"/>
<keyword evidence="6 8" id="KW-0802">TPR repeat</keyword>
<feature type="repeat" description="TPR" evidence="8">
    <location>
        <begin position="617"/>
        <end position="650"/>
    </location>
</feature>
<dbReference type="Pfam" id="PF13181">
    <property type="entry name" value="TPR_8"/>
    <property type="match status" value="1"/>
</dbReference>
<dbReference type="PROSITE" id="PS51996">
    <property type="entry name" value="TR_MART"/>
    <property type="match status" value="1"/>
</dbReference>
<keyword evidence="2 9" id="KW-0328">Glycosyltransferase</keyword>
<evidence type="ECO:0000256" key="8">
    <source>
        <dbReference type="PROSITE-ProRule" id="PRU00339"/>
    </source>
</evidence>
<comment type="caution">
    <text evidence="10">The sequence shown here is derived from an EMBL/GenBank/DDBJ whole genome shotgun (WGS) entry which is preliminary data.</text>
</comment>